<reference evidence="1 2" key="1">
    <citation type="submission" date="2007-03" db="EMBL/GenBank/DDBJ databases">
        <authorList>
            <person name="Stal L."/>
            <person name="Ferriera S."/>
            <person name="Johnson J."/>
            <person name="Kravitz S."/>
            <person name="Beeson K."/>
            <person name="Sutton G."/>
            <person name="Rogers Y.-H."/>
            <person name="Friedman R."/>
            <person name="Frazier M."/>
            <person name="Venter J.C."/>
        </authorList>
    </citation>
    <scope>NUCLEOTIDE SEQUENCE [LARGE SCALE GENOMIC DNA]</scope>
    <source>
        <strain evidence="1 2">CCY0110</strain>
    </source>
</reference>
<dbReference type="Proteomes" id="UP000003781">
    <property type="component" value="Unassembled WGS sequence"/>
</dbReference>
<name>A3IJE1_9CHRO</name>
<evidence type="ECO:0000313" key="1">
    <source>
        <dbReference type="EMBL" id="EAZ93923.1"/>
    </source>
</evidence>
<gene>
    <name evidence="1" type="ORF">CY0110_19047</name>
</gene>
<keyword evidence="2" id="KW-1185">Reference proteome</keyword>
<dbReference type="EMBL" id="AAXW01000002">
    <property type="protein sequence ID" value="EAZ93923.1"/>
    <property type="molecule type" value="Genomic_DNA"/>
</dbReference>
<organism evidence="1 2">
    <name type="scientific">Crocosphaera chwakensis CCY0110</name>
    <dbReference type="NCBI Taxonomy" id="391612"/>
    <lineage>
        <taxon>Bacteria</taxon>
        <taxon>Bacillati</taxon>
        <taxon>Cyanobacteriota</taxon>
        <taxon>Cyanophyceae</taxon>
        <taxon>Oscillatoriophycideae</taxon>
        <taxon>Chroococcales</taxon>
        <taxon>Aphanothecaceae</taxon>
        <taxon>Crocosphaera</taxon>
        <taxon>Crocosphaera chwakensis</taxon>
    </lineage>
</organism>
<sequence>MKVLRVENAKIVYRWCVTLLFSLENSS</sequence>
<protein>
    <submittedName>
        <fullName evidence="1">Uncharacterized protein</fullName>
    </submittedName>
</protein>
<evidence type="ECO:0000313" key="2">
    <source>
        <dbReference type="Proteomes" id="UP000003781"/>
    </source>
</evidence>
<proteinExistence type="predicted"/>
<dbReference type="AlphaFoldDB" id="A3IJE1"/>
<accession>A3IJE1</accession>
<comment type="caution">
    <text evidence="1">The sequence shown here is derived from an EMBL/GenBank/DDBJ whole genome shotgun (WGS) entry which is preliminary data.</text>
</comment>